<comment type="similarity">
    <text evidence="1">Belongs to the NAD(P)-dependent epimerase/dehydratase family. SDR39U1 subfamily.</text>
</comment>
<evidence type="ECO:0000313" key="4">
    <source>
        <dbReference type="EMBL" id="QBE63239.1"/>
    </source>
</evidence>
<keyword evidence="5" id="KW-1185">Reference proteome</keyword>
<accession>A0A4P6KVR4</accession>
<protein>
    <submittedName>
        <fullName evidence="4">TIGR01777 family protein</fullName>
    </submittedName>
</protein>
<dbReference type="Gene3D" id="3.40.50.720">
    <property type="entry name" value="NAD(P)-binding Rossmann-like Domain"/>
    <property type="match status" value="1"/>
</dbReference>
<dbReference type="Pfam" id="PF01370">
    <property type="entry name" value="Epimerase"/>
    <property type="match status" value="1"/>
</dbReference>
<dbReference type="SUPFAM" id="SSF51735">
    <property type="entry name" value="NAD(P)-binding Rossmann-fold domains"/>
    <property type="match status" value="1"/>
</dbReference>
<feature type="domain" description="DUF1731" evidence="3">
    <location>
        <begin position="273"/>
        <end position="319"/>
    </location>
</feature>
<dbReference type="InterPro" id="IPR001509">
    <property type="entry name" value="Epimerase_deHydtase"/>
</dbReference>
<evidence type="ECO:0000259" key="3">
    <source>
        <dbReference type="Pfam" id="PF08338"/>
    </source>
</evidence>
<proteinExistence type="inferred from homology"/>
<name>A0A4P6KVR4_9BURK</name>
<dbReference type="InterPro" id="IPR013549">
    <property type="entry name" value="DUF1731"/>
</dbReference>
<dbReference type="Proteomes" id="UP000290637">
    <property type="component" value="Chromosome"/>
</dbReference>
<reference evidence="4 5" key="1">
    <citation type="submission" date="2019-02" db="EMBL/GenBank/DDBJ databases">
        <title>Draft Genome Sequences of Six Type Strains of the Genus Massilia.</title>
        <authorList>
            <person name="Miess H."/>
            <person name="Frediansyhah A."/>
            <person name="Gross H."/>
        </authorList>
    </citation>
    <scope>NUCLEOTIDE SEQUENCE [LARGE SCALE GENOMIC DNA]</scope>
    <source>
        <strain evidence="4 5">DSM 17473</strain>
    </source>
</reference>
<dbReference type="NCBIfam" id="TIGR01777">
    <property type="entry name" value="yfcH"/>
    <property type="match status" value="1"/>
</dbReference>
<dbReference type="AlphaFoldDB" id="A0A4P6KVR4"/>
<dbReference type="OrthoDB" id="9801773at2"/>
<dbReference type="KEGG" id="plue:EWM63_09910"/>
<dbReference type="RefSeq" id="WP_130186368.1">
    <property type="nucleotide sequence ID" value="NZ_CP035913.1"/>
</dbReference>
<sequence length="320" mass="34393">MTPSPTEQTDILHFGTPGQTVLVTGATGFVGHQLVAALLADGQRVIAMSRDTARAARELGSGVRCVMTVAELPATEKIDIVVNLAGARILGPRWTKKRQATLRASRVGLTNRVVDWIAQARHKPRLMLSGSAIGYYGVQPHDAATPLTEAGPPQPVFMSQLCQEWEAAAQRAAQHGVQVATTRFGLVLGHGGALPMMLLPVKLGAGGPMGGGRQALSWIHVADLLRAQAWLAQRSEHESVEGAWNFTAPQCVTQREFIATAARLLHRPAFLPTPAWPVRLLLGEQADLLVEGQCVVPARLQREGFQFRYPALEGALGNLL</sequence>
<evidence type="ECO:0000256" key="1">
    <source>
        <dbReference type="ARBA" id="ARBA00009353"/>
    </source>
</evidence>
<dbReference type="Pfam" id="PF08338">
    <property type="entry name" value="DUF1731"/>
    <property type="match status" value="1"/>
</dbReference>
<gene>
    <name evidence="4" type="ORF">EWM63_09910</name>
</gene>
<dbReference type="InterPro" id="IPR010099">
    <property type="entry name" value="SDR39U1"/>
</dbReference>
<evidence type="ECO:0000313" key="5">
    <source>
        <dbReference type="Proteomes" id="UP000290637"/>
    </source>
</evidence>
<feature type="domain" description="NAD-dependent epimerase/dehydratase" evidence="2">
    <location>
        <begin position="21"/>
        <end position="240"/>
    </location>
</feature>
<dbReference type="PANTHER" id="PTHR11092:SF0">
    <property type="entry name" value="EPIMERASE FAMILY PROTEIN SDR39U1"/>
    <property type="match status" value="1"/>
</dbReference>
<evidence type="ECO:0000259" key="2">
    <source>
        <dbReference type="Pfam" id="PF01370"/>
    </source>
</evidence>
<dbReference type="InterPro" id="IPR036291">
    <property type="entry name" value="NAD(P)-bd_dom_sf"/>
</dbReference>
<organism evidence="4 5">
    <name type="scientific">Pseudoduganella lutea</name>
    <dbReference type="NCBI Taxonomy" id="321985"/>
    <lineage>
        <taxon>Bacteria</taxon>
        <taxon>Pseudomonadati</taxon>
        <taxon>Pseudomonadota</taxon>
        <taxon>Betaproteobacteria</taxon>
        <taxon>Burkholderiales</taxon>
        <taxon>Oxalobacteraceae</taxon>
        <taxon>Telluria group</taxon>
        <taxon>Pseudoduganella</taxon>
    </lineage>
</organism>
<dbReference type="EMBL" id="CP035913">
    <property type="protein sequence ID" value="QBE63239.1"/>
    <property type="molecule type" value="Genomic_DNA"/>
</dbReference>
<dbReference type="PANTHER" id="PTHR11092">
    <property type="entry name" value="SUGAR NUCLEOTIDE EPIMERASE RELATED"/>
    <property type="match status" value="1"/>
</dbReference>